<dbReference type="InterPro" id="IPR007269">
    <property type="entry name" value="ICMT_MeTrfase"/>
</dbReference>
<keyword evidence="5 12" id="KW-0489">Methyltransferase</keyword>
<dbReference type="PANTHER" id="PTHR12714">
    <property type="entry name" value="PROTEIN-S ISOPRENYLCYSTEINE O-METHYLTRANSFERASE"/>
    <property type="match status" value="1"/>
</dbReference>
<feature type="transmembrane region" description="Helical" evidence="12">
    <location>
        <begin position="121"/>
        <end position="139"/>
    </location>
</feature>
<dbReference type="Proteomes" id="UP000515788">
    <property type="component" value="Chromosome 1"/>
</dbReference>
<organism evidence="13 14">
    <name type="scientific">Torulaspora globosa</name>
    <dbReference type="NCBI Taxonomy" id="48254"/>
    <lineage>
        <taxon>Eukaryota</taxon>
        <taxon>Fungi</taxon>
        <taxon>Dikarya</taxon>
        <taxon>Ascomycota</taxon>
        <taxon>Saccharomycotina</taxon>
        <taxon>Saccharomycetes</taxon>
        <taxon>Saccharomycetales</taxon>
        <taxon>Saccharomycetaceae</taxon>
        <taxon>Torulaspora</taxon>
    </lineage>
</organism>
<evidence type="ECO:0000256" key="11">
    <source>
        <dbReference type="ARBA" id="ARBA00023656"/>
    </source>
</evidence>
<keyword evidence="12" id="KW-0256">Endoplasmic reticulum</keyword>
<dbReference type="GO" id="GO:0005789">
    <property type="term" value="C:endoplasmic reticulum membrane"/>
    <property type="evidence" value="ECO:0007669"/>
    <property type="project" value="UniProtKB-SubCell"/>
</dbReference>
<dbReference type="AlphaFoldDB" id="A0A7G3ZB27"/>
<dbReference type="RefSeq" id="XP_037137388.1">
    <property type="nucleotide sequence ID" value="XM_037281493.1"/>
</dbReference>
<comment type="subcellular location">
    <subcellularLocation>
        <location evidence="12">Endoplasmic reticulum membrane</location>
        <topology evidence="12">Multi-pass membrane protein</topology>
    </subcellularLocation>
    <subcellularLocation>
        <location evidence="1">Membrane</location>
        <topology evidence="1">Multi-pass membrane protein</topology>
    </subcellularLocation>
</comment>
<gene>
    <name evidence="13" type="ORF">HG536_0A05280</name>
</gene>
<dbReference type="KEGG" id="tgb:HG536_0A05280"/>
<dbReference type="OrthoDB" id="422086at2759"/>
<sequence>MVEQNGRRVAGTSTGYADIRKNPLYEVSRTAFGLGVVLGIFLGSLALVRLKNFHLYIVFLCLFHFLEYYITARYNPTKVNVDSFLLNNGVEYIACHTLAILETLIEYVYAPGFKTGRDSRVASVVVVLGYVFILGGQAARSWAMVTASSSFSHVLEKERREDHILVKHGIYRWLRHPSYFGFFWWALGTQMVLLNPVSFVLFAIVLWRFFSARIASEESYLIEFFGNDYVRYRNGVPVRIPFIK</sequence>
<dbReference type="Gene3D" id="1.20.120.1630">
    <property type="match status" value="1"/>
</dbReference>
<dbReference type="EMBL" id="CP059246">
    <property type="protein sequence ID" value="QLL30713.1"/>
    <property type="molecule type" value="Genomic_DNA"/>
</dbReference>
<evidence type="ECO:0000256" key="2">
    <source>
        <dbReference type="ARBA" id="ARBA00009140"/>
    </source>
</evidence>
<feature type="transmembrane region" description="Helical" evidence="12">
    <location>
        <begin position="30"/>
        <end position="48"/>
    </location>
</feature>
<keyword evidence="8 12" id="KW-0812">Transmembrane</keyword>
<keyword evidence="7 12" id="KW-0949">S-adenosyl-L-methionine</keyword>
<evidence type="ECO:0000256" key="7">
    <source>
        <dbReference type="ARBA" id="ARBA00022691"/>
    </source>
</evidence>
<dbReference type="GO" id="GO:0032259">
    <property type="term" value="P:methylation"/>
    <property type="evidence" value="ECO:0007669"/>
    <property type="project" value="UniProtKB-KW"/>
</dbReference>
<dbReference type="Pfam" id="PF04140">
    <property type="entry name" value="ICMT"/>
    <property type="match status" value="1"/>
</dbReference>
<keyword evidence="4" id="KW-0589">Pheromone response</keyword>
<feature type="transmembrane region" description="Helical" evidence="12">
    <location>
        <begin position="182"/>
        <end position="207"/>
    </location>
</feature>
<dbReference type="PROSITE" id="PS51564">
    <property type="entry name" value="SAM_ICMT"/>
    <property type="match status" value="1"/>
</dbReference>
<evidence type="ECO:0000256" key="6">
    <source>
        <dbReference type="ARBA" id="ARBA00022679"/>
    </source>
</evidence>
<comment type="similarity">
    <text evidence="2 12">Belongs to the class VI-like SAM-binding methyltransferase superfamily. Isoprenylcysteine carboxyl methyltransferase family.</text>
</comment>
<evidence type="ECO:0000256" key="3">
    <source>
        <dbReference type="ARBA" id="ARBA00012151"/>
    </source>
</evidence>
<protein>
    <recommendedName>
        <fullName evidence="11 12">Protein-S-isoprenylcysteine O-methyltransferase</fullName>
        <ecNumber evidence="3 12">2.1.1.100</ecNumber>
    </recommendedName>
</protein>
<evidence type="ECO:0000313" key="14">
    <source>
        <dbReference type="Proteomes" id="UP000515788"/>
    </source>
</evidence>
<evidence type="ECO:0000256" key="1">
    <source>
        <dbReference type="ARBA" id="ARBA00004141"/>
    </source>
</evidence>
<dbReference type="GO" id="GO:0007323">
    <property type="term" value="P:peptide pheromone maturation"/>
    <property type="evidence" value="ECO:0007669"/>
    <property type="project" value="UniProtKB-ARBA"/>
</dbReference>
<dbReference type="GO" id="GO:0004671">
    <property type="term" value="F:protein C-terminal S-isoprenylcysteine carboxyl O-methyltransferase activity"/>
    <property type="evidence" value="ECO:0007669"/>
    <property type="project" value="UniProtKB-EC"/>
</dbReference>
<proteinExistence type="inferred from homology"/>
<dbReference type="FunFam" id="1.20.120.1630:FF:000018">
    <property type="entry name" value="Protein-S-isoprenylcysteine O-methyltransferase"/>
    <property type="match status" value="1"/>
</dbReference>
<evidence type="ECO:0000256" key="4">
    <source>
        <dbReference type="ARBA" id="ARBA00022507"/>
    </source>
</evidence>
<evidence type="ECO:0000256" key="5">
    <source>
        <dbReference type="ARBA" id="ARBA00022603"/>
    </source>
</evidence>
<name>A0A7G3ZB27_9SACH</name>
<feature type="transmembrane region" description="Helical" evidence="12">
    <location>
        <begin position="53"/>
        <end position="70"/>
    </location>
</feature>
<evidence type="ECO:0000256" key="10">
    <source>
        <dbReference type="ARBA" id="ARBA00023136"/>
    </source>
</evidence>
<keyword evidence="10 12" id="KW-0472">Membrane</keyword>
<dbReference type="InterPro" id="IPR025770">
    <property type="entry name" value="PPMT_MeTrfase"/>
</dbReference>
<accession>A0A7G3ZB27</accession>
<dbReference type="GeneID" id="59323810"/>
<keyword evidence="14" id="KW-1185">Reference proteome</keyword>
<evidence type="ECO:0000256" key="8">
    <source>
        <dbReference type="ARBA" id="ARBA00022692"/>
    </source>
</evidence>
<comment type="catalytic activity">
    <reaction evidence="12">
        <text>[protein]-C-terminal S-[(2E,6E)-farnesyl]-L-cysteine + S-adenosyl-L-methionine = [protein]-C-terminal S-[(2E,6E)-farnesyl]-L-cysteine methyl ester + S-adenosyl-L-homocysteine</text>
        <dbReference type="Rhea" id="RHEA:21672"/>
        <dbReference type="Rhea" id="RHEA-COMP:12125"/>
        <dbReference type="Rhea" id="RHEA-COMP:12126"/>
        <dbReference type="ChEBI" id="CHEBI:57856"/>
        <dbReference type="ChEBI" id="CHEBI:59789"/>
        <dbReference type="ChEBI" id="CHEBI:90510"/>
        <dbReference type="ChEBI" id="CHEBI:90511"/>
        <dbReference type="EC" id="2.1.1.100"/>
    </reaction>
</comment>
<reference evidence="13 14" key="1">
    <citation type="submission" date="2020-06" db="EMBL/GenBank/DDBJ databases">
        <title>The yeast mating-type switching endonuclease HO is a domesticated member of an unorthodox homing genetic element family.</title>
        <authorList>
            <person name="Coughlan A.Y."/>
            <person name="Lombardi L."/>
            <person name="Braun-Galleani S."/>
            <person name="Martos A.R."/>
            <person name="Galeote V."/>
            <person name="Bigey F."/>
            <person name="Dequin S."/>
            <person name="Byrne K.P."/>
            <person name="Wolfe K.H."/>
        </authorList>
    </citation>
    <scope>NUCLEOTIDE SEQUENCE [LARGE SCALE GENOMIC DNA]</scope>
    <source>
        <strain evidence="13 14">CBS764</strain>
    </source>
</reference>
<keyword evidence="6" id="KW-0808">Transferase</keyword>
<dbReference type="EC" id="2.1.1.100" evidence="3 12"/>
<dbReference type="GO" id="GO:0019236">
    <property type="term" value="P:response to pheromone"/>
    <property type="evidence" value="ECO:0007669"/>
    <property type="project" value="UniProtKB-KW"/>
</dbReference>
<evidence type="ECO:0000256" key="12">
    <source>
        <dbReference type="RuleBase" id="RU362022"/>
    </source>
</evidence>
<keyword evidence="9 12" id="KW-1133">Transmembrane helix</keyword>
<evidence type="ECO:0000256" key="9">
    <source>
        <dbReference type="ARBA" id="ARBA00022989"/>
    </source>
</evidence>
<evidence type="ECO:0000313" key="13">
    <source>
        <dbReference type="EMBL" id="QLL30713.1"/>
    </source>
</evidence>
<dbReference type="PANTHER" id="PTHR12714:SF9">
    <property type="entry name" value="PROTEIN-S-ISOPRENYLCYSTEINE O-METHYLTRANSFERASE"/>
    <property type="match status" value="1"/>
</dbReference>